<protein>
    <submittedName>
        <fullName evidence="8">Chromate transporter</fullName>
    </submittedName>
</protein>
<evidence type="ECO:0000256" key="4">
    <source>
        <dbReference type="ARBA" id="ARBA00022692"/>
    </source>
</evidence>
<dbReference type="AlphaFoldDB" id="A0A2K1PAP8"/>
<name>A0A2K1PAP8_9BACT</name>
<keyword evidence="5 7" id="KW-1133">Transmembrane helix</keyword>
<proteinExistence type="inferred from homology"/>
<evidence type="ECO:0000256" key="3">
    <source>
        <dbReference type="ARBA" id="ARBA00022475"/>
    </source>
</evidence>
<accession>A0A2K1PAP8</accession>
<dbReference type="OrthoDB" id="9788907at2"/>
<comment type="similarity">
    <text evidence="2">Belongs to the chromate ion transporter (CHR) (TC 2.A.51) family.</text>
</comment>
<dbReference type="Pfam" id="PF02417">
    <property type="entry name" value="Chromate_transp"/>
    <property type="match status" value="1"/>
</dbReference>
<dbReference type="GO" id="GO:0015109">
    <property type="term" value="F:chromate transmembrane transporter activity"/>
    <property type="evidence" value="ECO:0007669"/>
    <property type="project" value="InterPro"/>
</dbReference>
<dbReference type="EMBL" id="AZRM01000027">
    <property type="protein sequence ID" value="PNR99865.1"/>
    <property type="molecule type" value="Genomic_DNA"/>
</dbReference>
<evidence type="ECO:0000256" key="6">
    <source>
        <dbReference type="ARBA" id="ARBA00023136"/>
    </source>
</evidence>
<dbReference type="GO" id="GO:0005886">
    <property type="term" value="C:plasma membrane"/>
    <property type="evidence" value="ECO:0007669"/>
    <property type="project" value="UniProtKB-SubCell"/>
</dbReference>
<evidence type="ECO:0000256" key="2">
    <source>
        <dbReference type="ARBA" id="ARBA00005262"/>
    </source>
</evidence>
<feature type="transmembrane region" description="Helical" evidence="7">
    <location>
        <begin position="117"/>
        <end position="136"/>
    </location>
</feature>
<dbReference type="RefSeq" id="WP_103078927.1">
    <property type="nucleotide sequence ID" value="NZ_AZRM01000027.1"/>
</dbReference>
<keyword evidence="3" id="KW-1003">Cell membrane</keyword>
<dbReference type="InterPro" id="IPR052518">
    <property type="entry name" value="CHR_Transporter"/>
</dbReference>
<gene>
    <name evidence="8" type="ORF">X928_06245</name>
</gene>
<dbReference type="InterPro" id="IPR003370">
    <property type="entry name" value="Chromate_transpt"/>
</dbReference>
<dbReference type="PANTHER" id="PTHR43663">
    <property type="entry name" value="CHROMATE TRANSPORT PROTEIN-RELATED"/>
    <property type="match status" value="1"/>
</dbReference>
<feature type="transmembrane region" description="Helical" evidence="7">
    <location>
        <begin position="9"/>
        <end position="32"/>
    </location>
</feature>
<comment type="caution">
    <text evidence="8">The sequence shown here is derived from an EMBL/GenBank/DDBJ whole genome shotgun (WGS) entry which is preliminary data.</text>
</comment>
<comment type="subcellular location">
    <subcellularLocation>
        <location evidence="1">Cell membrane</location>
        <topology evidence="1">Multi-pass membrane protein</topology>
    </subcellularLocation>
</comment>
<dbReference type="PANTHER" id="PTHR43663:SF1">
    <property type="entry name" value="CHROMATE TRANSPORTER"/>
    <property type="match status" value="1"/>
</dbReference>
<sequence>MSEKGKSKIVLKMFITFFKIGLFTFGGGYAMIPLMEKEVVEKKNWVEKDKFTDTVSLTQTIPGAVAINLSILVGYDIKGILGAVMSVIGVSLPSFIIILVIAFTLTKTAGLNVLQSAFEGIRPAIAALIVYAAISLSKSVKWSIVLVLLTAGAFVAIGVFKINPIYIIVIAFIVGSLSSMSEGRKKP</sequence>
<organism evidence="8 9">
    <name type="scientific">Petrotoga miotherma DSM 10691</name>
    <dbReference type="NCBI Taxonomy" id="1434326"/>
    <lineage>
        <taxon>Bacteria</taxon>
        <taxon>Thermotogati</taxon>
        <taxon>Thermotogota</taxon>
        <taxon>Thermotogae</taxon>
        <taxon>Petrotogales</taxon>
        <taxon>Petrotogaceae</taxon>
        <taxon>Petrotoga</taxon>
    </lineage>
</organism>
<keyword evidence="4 7" id="KW-0812">Transmembrane</keyword>
<keyword evidence="6 7" id="KW-0472">Membrane</keyword>
<dbReference type="Proteomes" id="UP000236199">
    <property type="component" value="Unassembled WGS sequence"/>
</dbReference>
<feature type="transmembrane region" description="Helical" evidence="7">
    <location>
        <begin position="80"/>
        <end position="105"/>
    </location>
</feature>
<evidence type="ECO:0000256" key="7">
    <source>
        <dbReference type="SAM" id="Phobius"/>
    </source>
</evidence>
<evidence type="ECO:0000256" key="1">
    <source>
        <dbReference type="ARBA" id="ARBA00004651"/>
    </source>
</evidence>
<feature type="transmembrane region" description="Helical" evidence="7">
    <location>
        <begin position="142"/>
        <end position="160"/>
    </location>
</feature>
<evidence type="ECO:0000313" key="8">
    <source>
        <dbReference type="EMBL" id="PNR99865.1"/>
    </source>
</evidence>
<reference evidence="8 9" key="1">
    <citation type="submission" date="2013-12" db="EMBL/GenBank/DDBJ databases">
        <title>Comparative genomics of Petrotoga isolates.</title>
        <authorList>
            <person name="Nesbo C.L."/>
            <person name="Charchuk R."/>
            <person name="Chow K."/>
        </authorList>
    </citation>
    <scope>NUCLEOTIDE SEQUENCE [LARGE SCALE GENOMIC DNA]</scope>
    <source>
        <strain evidence="8 9">DSM 10691</strain>
    </source>
</reference>
<keyword evidence="9" id="KW-1185">Reference proteome</keyword>
<evidence type="ECO:0000313" key="9">
    <source>
        <dbReference type="Proteomes" id="UP000236199"/>
    </source>
</evidence>
<evidence type="ECO:0000256" key="5">
    <source>
        <dbReference type="ARBA" id="ARBA00022989"/>
    </source>
</evidence>